<dbReference type="OrthoDB" id="9805418at2"/>
<evidence type="ECO:0000313" key="6">
    <source>
        <dbReference type="EMBL" id="KFB01125.1"/>
    </source>
</evidence>
<dbReference type="InterPro" id="IPR036388">
    <property type="entry name" value="WH-like_DNA-bd_sf"/>
</dbReference>
<reference evidence="7" key="2">
    <citation type="submission" date="2014-07" db="EMBL/GenBank/DDBJ databases">
        <title>Genome sequence of Mangrovimonas yunxiaonensis.</title>
        <authorList>
            <person name="Li Y."/>
            <person name="Zheng T."/>
        </authorList>
    </citation>
    <scope>NUCLEOTIDE SEQUENCE [LARGE SCALE GENOMIC DNA]</scope>
    <source>
        <strain evidence="7">LY01</strain>
    </source>
</reference>
<dbReference type="eggNOG" id="COG2890">
    <property type="taxonomic scope" value="Bacteria"/>
</dbReference>
<dbReference type="InterPro" id="IPR049480">
    <property type="entry name" value="BVU_1015-like_N"/>
</dbReference>
<dbReference type="Pfam" id="PF21212">
    <property type="entry name" value="Dimerisation2-like_dom"/>
    <property type="match status" value="1"/>
</dbReference>
<dbReference type="Gene3D" id="1.10.10.10">
    <property type="entry name" value="Winged helix-like DNA-binding domain superfamily/Winged helix DNA-binding domain"/>
    <property type="match status" value="1"/>
</dbReference>
<evidence type="ECO:0000259" key="4">
    <source>
        <dbReference type="Pfam" id="PF00891"/>
    </source>
</evidence>
<dbReference type="PROSITE" id="PS51683">
    <property type="entry name" value="SAM_OMT_II"/>
    <property type="match status" value="1"/>
</dbReference>
<proteinExistence type="predicted"/>
<dbReference type="Pfam" id="PF00891">
    <property type="entry name" value="Methyltransf_2"/>
    <property type="match status" value="1"/>
</dbReference>
<protein>
    <submittedName>
        <fullName evidence="6">SAM-dependent methyltransferase</fullName>
    </submittedName>
</protein>
<dbReference type="InterPro" id="IPR016461">
    <property type="entry name" value="COMT-like"/>
</dbReference>
<comment type="caution">
    <text evidence="6">The sequence shown here is derived from an EMBL/GenBank/DDBJ whole genome shotgun (WGS) entry which is preliminary data.</text>
</comment>
<dbReference type="RefSeq" id="WP_036121271.1">
    <property type="nucleotide sequence ID" value="NZ_BMET01000001.1"/>
</dbReference>
<dbReference type="InterPro" id="IPR029063">
    <property type="entry name" value="SAM-dependent_MTases_sf"/>
</dbReference>
<accession>A0A084TK89</accession>
<dbReference type="Gene3D" id="1.20.58.1390">
    <property type="match status" value="1"/>
</dbReference>
<dbReference type="InterPro" id="IPR036390">
    <property type="entry name" value="WH_DNA-bd_sf"/>
</dbReference>
<evidence type="ECO:0000313" key="7">
    <source>
        <dbReference type="Proteomes" id="UP000028521"/>
    </source>
</evidence>
<evidence type="ECO:0000256" key="3">
    <source>
        <dbReference type="ARBA" id="ARBA00022691"/>
    </source>
</evidence>
<evidence type="ECO:0000259" key="5">
    <source>
        <dbReference type="Pfam" id="PF21212"/>
    </source>
</evidence>
<keyword evidence="3" id="KW-0949">S-adenosyl-L-methionine</keyword>
<organism evidence="6 7">
    <name type="scientific">Mangrovimonas yunxiaonensis</name>
    <dbReference type="NCBI Taxonomy" id="1197477"/>
    <lineage>
        <taxon>Bacteria</taxon>
        <taxon>Pseudomonadati</taxon>
        <taxon>Bacteroidota</taxon>
        <taxon>Flavobacteriia</taxon>
        <taxon>Flavobacteriales</taxon>
        <taxon>Flavobacteriaceae</taxon>
        <taxon>Mangrovimonas</taxon>
    </lineage>
</organism>
<reference evidence="6 7" key="1">
    <citation type="journal article" date="2014" name="Genome Announc.">
        <title>Draft Genome Sequence of the Algicidal Bacterium Mangrovimonas yunxiaonensis Strain LY01.</title>
        <authorList>
            <person name="Li Y."/>
            <person name="Zhu H."/>
            <person name="Li C."/>
            <person name="Zhang H."/>
            <person name="Chen Z."/>
            <person name="Zheng W."/>
            <person name="Xu H."/>
            <person name="Zheng T."/>
        </authorList>
    </citation>
    <scope>NUCLEOTIDE SEQUENCE [LARGE SCALE GENOMIC DNA]</scope>
    <source>
        <strain evidence="6 7">LY01</strain>
    </source>
</reference>
<evidence type="ECO:0000256" key="1">
    <source>
        <dbReference type="ARBA" id="ARBA00022603"/>
    </source>
</evidence>
<dbReference type="EMBL" id="JPFK01000005">
    <property type="protein sequence ID" value="KFB01125.1"/>
    <property type="molecule type" value="Genomic_DNA"/>
</dbReference>
<dbReference type="SUPFAM" id="SSF53335">
    <property type="entry name" value="S-adenosyl-L-methionine-dependent methyltransferases"/>
    <property type="match status" value="1"/>
</dbReference>
<dbReference type="PANTHER" id="PTHR43712">
    <property type="entry name" value="PUTATIVE (AFU_ORTHOLOGUE AFUA_4G14580)-RELATED"/>
    <property type="match status" value="1"/>
</dbReference>
<keyword evidence="2 6" id="KW-0808">Transferase</keyword>
<dbReference type="Proteomes" id="UP000028521">
    <property type="component" value="Unassembled WGS sequence"/>
</dbReference>
<dbReference type="STRING" id="1197477.IA57_04640"/>
<dbReference type="AlphaFoldDB" id="A0A084TK89"/>
<dbReference type="GO" id="GO:0032259">
    <property type="term" value="P:methylation"/>
    <property type="evidence" value="ECO:0007669"/>
    <property type="project" value="UniProtKB-KW"/>
</dbReference>
<name>A0A084TK89_9FLAO</name>
<keyword evidence="1 6" id="KW-0489">Methyltransferase</keyword>
<dbReference type="SUPFAM" id="SSF46785">
    <property type="entry name" value="Winged helix' DNA-binding domain"/>
    <property type="match status" value="1"/>
</dbReference>
<sequence length="353" mass="39924">MQDTSIKAIDAIQEAHKIAFAPFVFQAVISLRKLGVFDKIFEKRRQKGLPLDRLSSELSVSEYGLGVLLEIAESCDIVKKNDVGNYELTTIGYFLNYNETVNVNINFTQDVCYKGLYHLNDAIKTGQPEGLKELGQWKTIYEGLSQLPKDIQKSWFAFDHHYSDDIFEDALRIVFNKKPKTIFDIGANTGKFSILCGKHDPEVKITMIDLPGQLNIALNQVKEQGLAHQITGYPIDWLEDNNSIPKGADIIWLCQFLDCFSKEEILKILVTCVAAMDDHTELIITETYTDRQRFDNAKFILEATSLYFTALANGNSKMYAATDLIALIEQAGMTVHEDIALGEYHTMLVCKKK</sequence>
<dbReference type="Gene3D" id="3.40.50.150">
    <property type="entry name" value="Vaccinia Virus protein VP39"/>
    <property type="match status" value="1"/>
</dbReference>
<evidence type="ECO:0000256" key="2">
    <source>
        <dbReference type="ARBA" id="ARBA00022679"/>
    </source>
</evidence>
<keyword evidence="7" id="KW-1185">Reference proteome</keyword>
<feature type="domain" description="O-methyltransferase C-terminal" evidence="4">
    <location>
        <begin position="165"/>
        <end position="332"/>
    </location>
</feature>
<dbReference type="PANTHER" id="PTHR43712:SF2">
    <property type="entry name" value="O-METHYLTRANSFERASE CICE"/>
    <property type="match status" value="1"/>
</dbReference>
<dbReference type="InterPro" id="IPR001077">
    <property type="entry name" value="COMT_C"/>
</dbReference>
<feature type="domain" description="BVU-1015-like N-terminal dimerisation-like" evidence="5">
    <location>
        <begin position="14"/>
        <end position="81"/>
    </location>
</feature>
<dbReference type="PIRSF" id="PIRSF005739">
    <property type="entry name" value="O-mtase"/>
    <property type="match status" value="1"/>
</dbReference>
<gene>
    <name evidence="6" type="ORF">IA57_04640</name>
</gene>
<dbReference type="GO" id="GO:0008171">
    <property type="term" value="F:O-methyltransferase activity"/>
    <property type="evidence" value="ECO:0007669"/>
    <property type="project" value="InterPro"/>
</dbReference>